<dbReference type="Proteomes" id="UP000295689">
    <property type="component" value="Unassembled WGS sequence"/>
</dbReference>
<reference evidence="1 2" key="1">
    <citation type="journal article" date="2015" name="Stand. Genomic Sci.">
        <title>Genomic Encyclopedia of Bacterial and Archaeal Type Strains, Phase III: the genomes of soil and plant-associated and newly described type strains.</title>
        <authorList>
            <person name="Whitman W.B."/>
            <person name="Woyke T."/>
            <person name="Klenk H.P."/>
            <person name="Zhou Y."/>
            <person name="Lilburn T.G."/>
            <person name="Beck B.J."/>
            <person name="De Vos P."/>
            <person name="Vandamme P."/>
            <person name="Eisen J.A."/>
            <person name="Garrity G."/>
            <person name="Hugenholtz P."/>
            <person name="Kyrpides N.C."/>
        </authorList>
    </citation>
    <scope>NUCLEOTIDE SEQUENCE [LARGE SCALE GENOMIC DNA]</scope>
    <source>
        <strain evidence="1 2">CV53</strain>
    </source>
</reference>
<sequence length="133" mass="15351">MAILIRTITYLNVVIFLNLSSFSFIEEPITHIFPPIYEGLGLPELSNYVEMNFIFTFTMGKKQYNGSGIVRKLIKSKELKIILNKIQGIGPVKENILKNLLIAEVEPLLPPIMNNKQRKNITVYHQDFTRQKD</sequence>
<accession>A0A4R2BFD9</accession>
<evidence type="ECO:0000313" key="2">
    <source>
        <dbReference type="Proteomes" id="UP000295689"/>
    </source>
</evidence>
<dbReference type="AlphaFoldDB" id="A0A4R2BFD9"/>
<dbReference type="EMBL" id="SLVV01000006">
    <property type="protein sequence ID" value="TCN25042.1"/>
    <property type="molecule type" value="Genomic_DNA"/>
</dbReference>
<dbReference type="RefSeq" id="WP_132006415.1">
    <property type="nucleotide sequence ID" value="NZ_JABUHM010000004.1"/>
</dbReference>
<keyword evidence="2" id="KW-1185">Reference proteome</keyword>
<name>A0A4R2BFD9_9BACI</name>
<proteinExistence type="predicted"/>
<comment type="caution">
    <text evidence="1">The sequence shown here is derived from an EMBL/GenBank/DDBJ whole genome shotgun (WGS) entry which is preliminary data.</text>
</comment>
<organism evidence="1 2">
    <name type="scientific">Mesobacillus foraminis</name>
    <dbReference type="NCBI Taxonomy" id="279826"/>
    <lineage>
        <taxon>Bacteria</taxon>
        <taxon>Bacillati</taxon>
        <taxon>Bacillota</taxon>
        <taxon>Bacilli</taxon>
        <taxon>Bacillales</taxon>
        <taxon>Bacillaceae</taxon>
        <taxon>Mesobacillus</taxon>
    </lineage>
</organism>
<evidence type="ECO:0000313" key="1">
    <source>
        <dbReference type="EMBL" id="TCN25042.1"/>
    </source>
</evidence>
<protein>
    <submittedName>
        <fullName evidence="1">Uncharacterized protein</fullName>
    </submittedName>
</protein>
<gene>
    <name evidence="1" type="ORF">EV146_106244</name>
</gene>